<keyword evidence="1" id="KW-0812">Transmembrane</keyword>
<sequence length="306" mass="35184">MHIYDYIVGAFQEAPFLIQISLVVVVAMIITIVILIIGLRATRSLLKIKDKEIANYKTQYEALIVDFLYSGDDSDEMSKSQRSIIIKLKSGVRIPSRQKSIITILSSLMDEVSGEMSDDIKSLYRKTGLAGHARHRLKSKKWHIVTKAIWELRQFGVYEGQEEVSKFITHHKREVRKEAQLYTVDLFKFEGLSFLDDLELPLSEWHQLQLLEALMTEGNPKICDIKPWLRSPNVSVILFAIKLAKIYNQFEVKEELISLLAHPNKEVRSAAISVLNDLFGYETEELLQLSKDAFSYEEVHVRTAEL</sequence>
<keyword evidence="3" id="KW-1185">Reference proteome</keyword>
<dbReference type="Proteomes" id="UP000198846">
    <property type="component" value="Unassembled WGS sequence"/>
</dbReference>
<dbReference type="STRING" id="283786.SAMN04487990_108121"/>
<keyword evidence="1" id="KW-0472">Membrane</keyword>
<accession>A0A1H3ZFH8</accession>
<dbReference type="SUPFAM" id="SSF48371">
    <property type="entry name" value="ARM repeat"/>
    <property type="match status" value="1"/>
</dbReference>
<dbReference type="EMBL" id="FNQK01000008">
    <property type="protein sequence ID" value="SEA22345.1"/>
    <property type="molecule type" value="Genomic_DNA"/>
</dbReference>
<gene>
    <name evidence="2" type="ORF">SAMN04487990_108121</name>
</gene>
<dbReference type="AlphaFoldDB" id="A0A1H3ZFH8"/>
<keyword evidence="1" id="KW-1133">Transmembrane helix</keyword>
<feature type="transmembrane region" description="Helical" evidence="1">
    <location>
        <begin position="16"/>
        <end position="39"/>
    </location>
</feature>
<evidence type="ECO:0000313" key="2">
    <source>
        <dbReference type="EMBL" id="SEA22345.1"/>
    </source>
</evidence>
<dbReference type="OrthoDB" id="1454284at2"/>
<protein>
    <recommendedName>
        <fullName evidence="4">HEAT repeat-containing protein</fullName>
    </recommendedName>
</protein>
<proteinExistence type="predicted"/>
<dbReference type="InterPro" id="IPR011989">
    <property type="entry name" value="ARM-like"/>
</dbReference>
<evidence type="ECO:0008006" key="4">
    <source>
        <dbReference type="Google" id="ProtNLM"/>
    </source>
</evidence>
<evidence type="ECO:0000256" key="1">
    <source>
        <dbReference type="SAM" id="Phobius"/>
    </source>
</evidence>
<dbReference type="InterPro" id="IPR016024">
    <property type="entry name" value="ARM-type_fold"/>
</dbReference>
<dbReference type="Gene3D" id="1.25.10.10">
    <property type="entry name" value="Leucine-rich Repeat Variant"/>
    <property type="match status" value="1"/>
</dbReference>
<evidence type="ECO:0000313" key="3">
    <source>
        <dbReference type="Proteomes" id="UP000198846"/>
    </source>
</evidence>
<name>A0A1H3ZFH8_BIZPA</name>
<dbReference type="RefSeq" id="WP_092133614.1">
    <property type="nucleotide sequence ID" value="NZ_FNQK01000008.1"/>
</dbReference>
<reference evidence="2 3" key="1">
    <citation type="submission" date="2016-10" db="EMBL/GenBank/DDBJ databases">
        <authorList>
            <person name="de Groot N.N."/>
        </authorList>
    </citation>
    <scope>NUCLEOTIDE SEQUENCE [LARGE SCALE GENOMIC DNA]</scope>
    <source>
        <strain evidence="2 3">DSM 23842</strain>
    </source>
</reference>
<organism evidence="2 3">
    <name type="scientific">Bizionia paragorgiae</name>
    <dbReference type="NCBI Taxonomy" id="283786"/>
    <lineage>
        <taxon>Bacteria</taxon>
        <taxon>Pseudomonadati</taxon>
        <taxon>Bacteroidota</taxon>
        <taxon>Flavobacteriia</taxon>
        <taxon>Flavobacteriales</taxon>
        <taxon>Flavobacteriaceae</taxon>
        <taxon>Bizionia</taxon>
    </lineage>
</organism>